<evidence type="ECO:0000259" key="3">
    <source>
        <dbReference type="PROSITE" id="PS50995"/>
    </source>
</evidence>
<evidence type="ECO:0000313" key="5">
    <source>
        <dbReference type="Proteomes" id="UP001596378"/>
    </source>
</evidence>
<sequence length="205" mass="21896">MDNAAEFVKSWTKLTKDWNARMETELAPQLTAGQLEVLELLQAHEPMKPSDLLPHLETTPAAITTLLDRMERAGLVERNRDEADRRIVWVTMTELGRSEVERGITVRAAIVNESLDRISSHNRQLLVYLFGKVSGTREARTTERNPEAGGGGESAESSEQANGSGESSKQTSGSSGASGQIGGSNESSELAGASGAAESAAESVV</sequence>
<dbReference type="Pfam" id="PF01047">
    <property type="entry name" value="MarR"/>
    <property type="match status" value="1"/>
</dbReference>
<dbReference type="PANTHER" id="PTHR33164">
    <property type="entry name" value="TRANSCRIPTIONAL REGULATOR, MARR FAMILY"/>
    <property type="match status" value="1"/>
</dbReference>
<proteinExistence type="predicted"/>
<dbReference type="InterPro" id="IPR039422">
    <property type="entry name" value="MarR/SlyA-like"/>
</dbReference>
<evidence type="ECO:0000256" key="2">
    <source>
        <dbReference type="SAM" id="MobiDB-lite"/>
    </source>
</evidence>
<feature type="domain" description="HTH marR-type" evidence="3">
    <location>
        <begin position="1"/>
        <end position="135"/>
    </location>
</feature>
<dbReference type="InterPro" id="IPR036390">
    <property type="entry name" value="WH_DNA-bd_sf"/>
</dbReference>
<dbReference type="InterPro" id="IPR000835">
    <property type="entry name" value="HTH_MarR-typ"/>
</dbReference>
<dbReference type="InterPro" id="IPR011991">
    <property type="entry name" value="ArsR-like_HTH"/>
</dbReference>
<organism evidence="4 5">
    <name type="scientific">Cohnella cellulosilytica</name>
    <dbReference type="NCBI Taxonomy" id="986710"/>
    <lineage>
        <taxon>Bacteria</taxon>
        <taxon>Bacillati</taxon>
        <taxon>Bacillota</taxon>
        <taxon>Bacilli</taxon>
        <taxon>Bacillales</taxon>
        <taxon>Paenibacillaceae</taxon>
        <taxon>Cohnella</taxon>
    </lineage>
</organism>
<keyword evidence="5" id="KW-1185">Reference proteome</keyword>
<accession>A0ABW2F427</accession>
<dbReference type="Proteomes" id="UP001596378">
    <property type="component" value="Unassembled WGS sequence"/>
</dbReference>
<protein>
    <submittedName>
        <fullName evidence="4">MarR family winged helix-turn-helix transcriptional regulator</fullName>
    </submittedName>
</protein>
<dbReference type="InterPro" id="IPR036388">
    <property type="entry name" value="WH-like_DNA-bd_sf"/>
</dbReference>
<evidence type="ECO:0000313" key="4">
    <source>
        <dbReference type="EMBL" id="MFC7147151.1"/>
    </source>
</evidence>
<dbReference type="PRINTS" id="PR00598">
    <property type="entry name" value="HTHMARR"/>
</dbReference>
<dbReference type="SMART" id="SM00347">
    <property type="entry name" value="HTH_MARR"/>
    <property type="match status" value="1"/>
</dbReference>
<dbReference type="Gene3D" id="1.10.10.10">
    <property type="entry name" value="Winged helix-like DNA-binding domain superfamily/Winged helix DNA-binding domain"/>
    <property type="match status" value="1"/>
</dbReference>
<feature type="region of interest" description="Disordered" evidence="2">
    <location>
        <begin position="138"/>
        <end position="205"/>
    </location>
</feature>
<dbReference type="RefSeq" id="WP_378047051.1">
    <property type="nucleotide sequence ID" value="NZ_JBHMDN010000012.1"/>
</dbReference>
<dbReference type="PROSITE" id="PS50995">
    <property type="entry name" value="HTH_MARR_2"/>
    <property type="match status" value="1"/>
</dbReference>
<dbReference type="PANTHER" id="PTHR33164:SF43">
    <property type="entry name" value="HTH-TYPE TRANSCRIPTIONAL REPRESSOR YETL"/>
    <property type="match status" value="1"/>
</dbReference>
<keyword evidence="1" id="KW-0238">DNA-binding</keyword>
<name>A0ABW2F427_9BACL</name>
<gene>
    <name evidence="4" type="ORF">ACFQMJ_01275</name>
</gene>
<dbReference type="CDD" id="cd00090">
    <property type="entry name" value="HTH_ARSR"/>
    <property type="match status" value="1"/>
</dbReference>
<dbReference type="SUPFAM" id="SSF46785">
    <property type="entry name" value="Winged helix' DNA-binding domain"/>
    <property type="match status" value="1"/>
</dbReference>
<evidence type="ECO:0000256" key="1">
    <source>
        <dbReference type="ARBA" id="ARBA00023125"/>
    </source>
</evidence>
<feature type="compositionally biased region" description="Low complexity" evidence="2">
    <location>
        <begin position="154"/>
        <end position="205"/>
    </location>
</feature>
<comment type="caution">
    <text evidence="4">The sequence shown here is derived from an EMBL/GenBank/DDBJ whole genome shotgun (WGS) entry which is preliminary data.</text>
</comment>
<dbReference type="EMBL" id="JBHTAI010000001">
    <property type="protein sequence ID" value="MFC7147151.1"/>
    <property type="molecule type" value="Genomic_DNA"/>
</dbReference>
<reference evidence="5" key="1">
    <citation type="journal article" date="2019" name="Int. J. Syst. Evol. Microbiol.">
        <title>The Global Catalogue of Microorganisms (GCM) 10K type strain sequencing project: providing services to taxonomists for standard genome sequencing and annotation.</title>
        <authorList>
            <consortium name="The Broad Institute Genomics Platform"/>
            <consortium name="The Broad Institute Genome Sequencing Center for Infectious Disease"/>
            <person name="Wu L."/>
            <person name="Ma J."/>
        </authorList>
    </citation>
    <scope>NUCLEOTIDE SEQUENCE [LARGE SCALE GENOMIC DNA]</scope>
    <source>
        <strain evidence="5">KCTC 12907</strain>
    </source>
</reference>